<feature type="transmembrane region" description="Helical" evidence="1">
    <location>
        <begin position="214"/>
        <end position="238"/>
    </location>
</feature>
<feature type="transmembrane region" description="Helical" evidence="1">
    <location>
        <begin position="132"/>
        <end position="153"/>
    </location>
</feature>
<feature type="transmembrane region" description="Helical" evidence="1">
    <location>
        <begin position="182"/>
        <end position="208"/>
    </location>
</feature>
<dbReference type="Proteomes" id="UP001432062">
    <property type="component" value="Chromosome"/>
</dbReference>
<keyword evidence="3" id="KW-1185">Reference proteome</keyword>
<keyword evidence="1" id="KW-0472">Membrane</keyword>
<gene>
    <name evidence="2" type="ORF">OG563_24540</name>
</gene>
<dbReference type="InterPro" id="IPR046157">
    <property type="entry name" value="DUF6159"/>
</dbReference>
<dbReference type="Pfam" id="PF19656">
    <property type="entry name" value="DUF6159"/>
    <property type="match status" value="1"/>
</dbReference>
<proteinExistence type="predicted"/>
<feature type="transmembrane region" description="Helical" evidence="1">
    <location>
        <begin position="59"/>
        <end position="80"/>
    </location>
</feature>
<keyword evidence="1" id="KW-0812">Transmembrane</keyword>
<accession>A0ABZ1YHD0</accession>
<reference evidence="2" key="1">
    <citation type="submission" date="2022-10" db="EMBL/GenBank/DDBJ databases">
        <title>The complete genomes of actinobacterial strains from the NBC collection.</title>
        <authorList>
            <person name="Joergensen T.S."/>
            <person name="Alvarez Arevalo M."/>
            <person name="Sterndorff E.B."/>
            <person name="Faurdal D."/>
            <person name="Vuksanovic O."/>
            <person name="Mourched A.-S."/>
            <person name="Charusanti P."/>
            <person name="Shaw S."/>
            <person name="Blin K."/>
            <person name="Weber T."/>
        </authorList>
    </citation>
    <scope>NUCLEOTIDE SEQUENCE</scope>
    <source>
        <strain evidence="2">NBC_01482</strain>
    </source>
</reference>
<dbReference type="RefSeq" id="WP_327095736.1">
    <property type="nucleotide sequence ID" value="NZ_CP109149.1"/>
</dbReference>
<evidence type="ECO:0000313" key="2">
    <source>
        <dbReference type="EMBL" id="WUV42438.1"/>
    </source>
</evidence>
<organism evidence="2 3">
    <name type="scientific">Nocardia vinacea</name>
    <dbReference type="NCBI Taxonomy" id="96468"/>
    <lineage>
        <taxon>Bacteria</taxon>
        <taxon>Bacillati</taxon>
        <taxon>Actinomycetota</taxon>
        <taxon>Actinomycetes</taxon>
        <taxon>Mycobacteriales</taxon>
        <taxon>Nocardiaceae</taxon>
        <taxon>Nocardia</taxon>
    </lineage>
</organism>
<sequence>MAFATSWQMFKTSAAVLKSRRELAVFPVLSAVASVLVAATFIVPIIANDAWHKSSTMTYVLFGLMYLVSAFVTIFFNAALISQANVALQGGDPSVAEGLRAAGARSPQILVWAAISATVSQALRWLQDRVPFLGMILAAIAGTAWQVVTFLVLPKIVLEDRNVVAAVKDSSAVLKRTWGENLVGNAGLGLFGLLFALPGILVMVIGFLMLGTGAVAGLAVIALGIAWLMATGVVVSALSGIYQTALYRYSVDGSAPVAFATADLSQSFRRRGRR</sequence>
<keyword evidence="1" id="KW-1133">Transmembrane helix</keyword>
<name>A0ABZ1YHD0_9NOCA</name>
<evidence type="ECO:0000313" key="3">
    <source>
        <dbReference type="Proteomes" id="UP001432062"/>
    </source>
</evidence>
<dbReference type="EMBL" id="CP109441">
    <property type="protein sequence ID" value="WUV42438.1"/>
    <property type="molecule type" value="Genomic_DNA"/>
</dbReference>
<feature type="transmembrane region" description="Helical" evidence="1">
    <location>
        <begin position="23"/>
        <end position="47"/>
    </location>
</feature>
<evidence type="ECO:0000256" key="1">
    <source>
        <dbReference type="SAM" id="Phobius"/>
    </source>
</evidence>
<protein>
    <submittedName>
        <fullName evidence="2">DUF6159 family protein</fullName>
    </submittedName>
</protein>